<proteinExistence type="predicted"/>
<comment type="caution">
    <text evidence="2">The sequence shown here is derived from an EMBL/GenBank/DDBJ whole genome shotgun (WGS) entry which is preliminary data.</text>
</comment>
<protein>
    <recommendedName>
        <fullName evidence="8">RxLR effector protein</fullName>
    </recommendedName>
</protein>
<dbReference type="EMBL" id="QXFY01000608">
    <property type="protein sequence ID" value="KAE9339818.1"/>
    <property type="molecule type" value="Genomic_DNA"/>
</dbReference>
<dbReference type="EMBL" id="QXGD01000086">
    <property type="protein sequence ID" value="KAE9253912.1"/>
    <property type="molecule type" value="Genomic_DNA"/>
</dbReference>
<feature type="chain" id="PRO_5036166928" description="RxLR effector protein" evidence="1">
    <location>
        <begin position="16"/>
        <end position="55"/>
    </location>
</feature>
<reference evidence="5 6" key="1">
    <citation type="submission" date="2018-08" db="EMBL/GenBank/DDBJ databases">
        <title>Genomic investigation of the strawberry pathogen Phytophthora fragariae indicates pathogenicity is determined by transcriptional variation in three key races.</title>
        <authorList>
            <person name="Adams T.M."/>
            <person name="Armitage A.D."/>
            <person name="Sobczyk M.K."/>
            <person name="Bates H.J."/>
            <person name="Dunwell J.M."/>
            <person name="Nellist C.F."/>
            <person name="Harrison R.J."/>
        </authorList>
    </citation>
    <scope>NUCLEOTIDE SEQUENCE [LARGE SCALE GENOMIC DNA]</scope>
    <source>
        <strain evidence="3 5">A4</strain>
        <strain evidence="2 6">BC-1</strain>
        <strain evidence="4 7">NOV-77</strain>
    </source>
</reference>
<evidence type="ECO:0000313" key="2">
    <source>
        <dbReference type="EMBL" id="KAE9253912.1"/>
    </source>
</evidence>
<keyword evidence="1" id="KW-0732">Signal</keyword>
<accession>A0A6A4A7Z7</accession>
<dbReference type="AlphaFoldDB" id="A0A6A4A7Z7"/>
<dbReference type="EMBL" id="QXGE01000614">
    <property type="protein sequence ID" value="KAE9307667.1"/>
    <property type="molecule type" value="Genomic_DNA"/>
</dbReference>
<dbReference type="Proteomes" id="UP000486351">
    <property type="component" value="Unassembled WGS sequence"/>
</dbReference>
<gene>
    <name evidence="3" type="ORF">PF001_g11519</name>
    <name evidence="2" type="ORF">PF002_g3141</name>
    <name evidence="4" type="ORF">PF008_g11404</name>
</gene>
<evidence type="ECO:0008006" key="8">
    <source>
        <dbReference type="Google" id="ProtNLM"/>
    </source>
</evidence>
<feature type="signal peptide" evidence="1">
    <location>
        <begin position="1"/>
        <end position="15"/>
    </location>
</feature>
<dbReference type="Proteomes" id="UP000437068">
    <property type="component" value="Unassembled WGS sequence"/>
</dbReference>
<name>A0A6A4A7Z7_9STRA</name>
<dbReference type="Proteomes" id="UP000440367">
    <property type="component" value="Unassembled WGS sequence"/>
</dbReference>
<sequence>MKNSTLHSFWSCSTAWLLLFTTNFLSERGRSFGERLSHVVSSSASRYSWTTCVSR</sequence>
<evidence type="ECO:0000313" key="4">
    <source>
        <dbReference type="EMBL" id="KAE9339818.1"/>
    </source>
</evidence>
<evidence type="ECO:0000313" key="3">
    <source>
        <dbReference type="EMBL" id="KAE9307667.1"/>
    </source>
</evidence>
<evidence type="ECO:0000313" key="5">
    <source>
        <dbReference type="Proteomes" id="UP000437068"/>
    </source>
</evidence>
<evidence type="ECO:0000256" key="1">
    <source>
        <dbReference type="SAM" id="SignalP"/>
    </source>
</evidence>
<evidence type="ECO:0000313" key="7">
    <source>
        <dbReference type="Proteomes" id="UP000486351"/>
    </source>
</evidence>
<evidence type="ECO:0000313" key="6">
    <source>
        <dbReference type="Proteomes" id="UP000440367"/>
    </source>
</evidence>
<organism evidence="2 6">
    <name type="scientific">Phytophthora fragariae</name>
    <dbReference type="NCBI Taxonomy" id="53985"/>
    <lineage>
        <taxon>Eukaryota</taxon>
        <taxon>Sar</taxon>
        <taxon>Stramenopiles</taxon>
        <taxon>Oomycota</taxon>
        <taxon>Peronosporomycetes</taxon>
        <taxon>Peronosporales</taxon>
        <taxon>Peronosporaceae</taxon>
        <taxon>Phytophthora</taxon>
    </lineage>
</organism>